<keyword evidence="3" id="KW-0436">Ligase</keyword>
<dbReference type="GO" id="GO:0046872">
    <property type="term" value="F:metal ion binding"/>
    <property type="evidence" value="ECO:0007669"/>
    <property type="project" value="InterPro"/>
</dbReference>
<dbReference type="RefSeq" id="WP_171248164.1">
    <property type="nucleotide sequence ID" value="NZ_JABFAJ010000024.1"/>
</dbReference>
<accession>A0A849KIW9</accession>
<feature type="domain" description="ATP-grasp" evidence="2">
    <location>
        <begin position="122"/>
        <end position="321"/>
    </location>
</feature>
<gene>
    <name evidence="3" type="ORF">HLI28_13970</name>
</gene>
<keyword evidence="4" id="KW-1185">Reference proteome</keyword>
<dbReference type="PROSITE" id="PS50975">
    <property type="entry name" value="ATP_GRASP"/>
    <property type="match status" value="1"/>
</dbReference>
<dbReference type="GO" id="GO:0005524">
    <property type="term" value="F:ATP binding"/>
    <property type="evidence" value="ECO:0007669"/>
    <property type="project" value="UniProtKB-UniRule"/>
</dbReference>
<dbReference type="GO" id="GO:0016874">
    <property type="term" value="F:ligase activity"/>
    <property type="evidence" value="ECO:0007669"/>
    <property type="project" value="UniProtKB-KW"/>
</dbReference>
<keyword evidence="1" id="KW-0067">ATP-binding</keyword>
<evidence type="ECO:0000313" key="4">
    <source>
        <dbReference type="Proteomes" id="UP000557204"/>
    </source>
</evidence>
<evidence type="ECO:0000256" key="1">
    <source>
        <dbReference type="PROSITE-ProRule" id="PRU00409"/>
    </source>
</evidence>
<reference evidence="3 4" key="1">
    <citation type="submission" date="2020-05" db="EMBL/GenBank/DDBJ databases">
        <title>Genome sequence of Isoptericola sp. JC619 isolated from Chilika lagoon, India.</title>
        <authorList>
            <person name="Kumar D."/>
            <person name="Appam K."/>
            <person name="Gandham S."/>
            <person name="Uppada J."/>
            <person name="Sasikala C."/>
            <person name="Venkata Ramana C."/>
        </authorList>
    </citation>
    <scope>NUCLEOTIDE SEQUENCE [LARGE SCALE GENOMIC DNA]</scope>
    <source>
        <strain evidence="3 4">JC619</strain>
    </source>
</reference>
<dbReference type="InterPro" id="IPR005479">
    <property type="entry name" value="CPAse_ATP-bd"/>
</dbReference>
<name>A0A849KIW9_9MICO</name>
<dbReference type="Pfam" id="PF02786">
    <property type="entry name" value="CPSase_L_D2"/>
    <property type="match status" value="1"/>
</dbReference>
<organism evidence="3 4">
    <name type="scientific">Isoptericola sediminis</name>
    <dbReference type="NCBI Taxonomy" id="2733572"/>
    <lineage>
        <taxon>Bacteria</taxon>
        <taxon>Bacillati</taxon>
        <taxon>Actinomycetota</taxon>
        <taxon>Actinomycetes</taxon>
        <taxon>Micrococcales</taxon>
        <taxon>Promicromonosporaceae</taxon>
        <taxon>Isoptericola</taxon>
    </lineage>
</organism>
<sequence>MSRRLQPVVLGGDIGAYSLARSFHEAYGVRPVVVSGMSTGLVRHSRILQHVVEPGIDDPDVVVARLRAIADEHADADLIAVGSADWLVRLLVEQRARLEDRYTIPYVDEKLLHRLTDKEGFGDLCAELGIAHPTTVVHDVAAGGEPDTSELTFPVIAKAASTAAYHDVEFAGKKKVFLVDTREELVDLLRRVHDAGYQGSFVVQDYIPGDDSGMRILTCYSDATGKVRFSAYGHVLLEEHTPGALGNPAGIITQVNHEVVEQATRMLEHVGWTGFANFDLKYDPRDGRYVFFELNPRLGRSNFYITAAGANAVKFYVHEHVQGLDPDPRAVLGADVPLTASGELEAEHLYTVLPGALLRRYVLDDEVRSTARRLARRGRSTNPLWYRAETDPRRLAYLAIAQLNQWRKYAQHYPVAEARRLAWRGSA</sequence>
<keyword evidence="1" id="KW-0547">Nucleotide-binding</keyword>
<dbReference type="SUPFAM" id="SSF56059">
    <property type="entry name" value="Glutathione synthetase ATP-binding domain-like"/>
    <property type="match status" value="1"/>
</dbReference>
<dbReference type="Proteomes" id="UP000557204">
    <property type="component" value="Unassembled WGS sequence"/>
</dbReference>
<dbReference type="InterPro" id="IPR011761">
    <property type="entry name" value="ATP-grasp"/>
</dbReference>
<dbReference type="EMBL" id="JABFAJ010000024">
    <property type="protein sequence ID" value="NNU28643.1"/>
    <property type="molecule type" value="Genomic_DNA"/>
</dbReference>
<comment type="caution">
    <text evidence="3">The sequence shown here is derived from an EMBL/GenBank/DDBJ whole genome shotgun (WGS) entry which is preliminary data.</text>
</comment>
<dbReference type="AlphaFoldDB" id="A0A849KIW9"/>
<evidence type="ECO:0000313" key="3">
    <source>
        <dbReference type="EMBL" id="NNU28643.1"/>
    </source>
</evidence>
<proteinExistence type="predicted"/>
<dbReference type="Gene3D" id="3.30.470.20">
    <property type="entry name" value="ATP-grasp fold, B domain"/>
    <property type="match status" value="1"/>
</dbReference>
<protein>
    <submittedName>
        <fullName evidence="3">Carboxylate--amine ligase</fullName>
    </submittedName>
</protein>
<evidence type="ECO:0000259" key="2">
    <source>
        <dbReference type="PROSITE" id="PS50975"/>
    </source>
</evidence>